<proteinExistence type="predicted"/>
<gene>
    <name evidence="1" type="ORF">Sangu_2437900</name>
</gene>
<comment type="caution">
    <text evidence="1">The sequence shown here is derived from an EMBL/GenBank/DDBJ whole genome shotgun (WGS) entry which is preliminary data.</text>
</comment>
<reference evidence="1" key="1">
    <citation type="submission" date="2020-06" db="EMBL/GenBank/DDBJ databases">
        <authorList>
            <person name="Li T."/>
            <person name="Hu X."/>
            <person name="Zhang T."/>
            <person name="Song X."/>
            <person name="Zhang H."/>
            <person name="Dai N."/>
            <person name="Sheng W."/>
            <person name="Hou X."/>
            <person name="Wei L."/>
        </authorList>
    </citation>
    <scope>NUCLEOTIDE SEQUENCE</scope>
    <source>
        <strain evidence="1">G01</strain>
        <tissue evidence="1">Leaf</tissue>
    </source>
</reference>
<accession>A0AAW2KWT6</accession>
<dbReference type="EMBL" id="JACGWK010000016">
    <property type="protein sequence ID" value="KAL0311432.1"/>
    <property type="molecule type" value="Genomic_DNA"/>
</dbReference>
<name>A0AAW2KWT6_9LAMI</name>
<organism evidence="1">
    <name type="scientific">Sesamum angustifolium</name>
    <dbReference type="NCBI Taxonomy" id="2727405"/>
    <lineage>
        <taxon>Eukaryota</taxon>
        <taxon>Viridiplantae</taxon>
        <taxon>Streptophyta</taxon>
        <taxon>Embryophyta</taxon>
        <taxon>Tracheophyta</taxon>
        <taxon>Spermatophyta</taxon>
        <taxon>Magnoliopsida</taxon>
        <taxon>eudicotyledons</taxon>
        <taxon>Gunneridae</taxon>
        <taxon>Pentapetalae</taxon>
        <taxon>asterids</taxon>
        <taxon>lamiids</taxon>
        <taxon>Lamiales</taxon>
        <taxon>Pedaliaceae</taxon>
        <taxon>Sesamum</taxon>
    </lineage>
</organism>
<sequence length="67" mass="7292">MTGAEVVEQLWVATAGLVQHMDLVRDKVLILMGRKVHEAVVPKSVDGDFVQMPIHFSASTVRLGSSC</sequence>
<evidence type="ECO:0000313" key="1">
    <source>
        <dbReference type="EMBL" id="KAL0311432.1"/>
    </source>
</evidence>
<reference evidence="1" key="2">
    <citation type="journal article" date="2024" name="Plant">
        <title>Genomic evolution and insights into agronomic trait innovations of Sesamum species.</title>
        <authorList>
            <person name="Miao H."/>
            <person name="Wang L."/>
            <person name="Qu L."/>
            <person name="Liu H."/>
            <person name="Sun Y."/>
            <person name="Le M."/>
            <person name="Wang Q."/>
            <person name="Wei S."/>
            <person name="Zheng Y."/>
            <person name="Lin W."/>
            <person name="Duan Y."/>
            <person name="Cao H."/>
            <person name="Xiong S."/>
            <person name="Wang X."/>
            <person name="Wei L."/>
            <person name="Li C."/>
            <person name="Ma Q."/>
            <person name="Ju M."/>
            <person name="Zhao R."/>
            <person name="Li G."/>
            <person name="Mu C."/>
            <person name="Tian Q."/>
            <person name="Mei H."/>
            <person name="Zhang T."/>
            <person name="Gao T."/>
            <person name="Zhang H."/>
        </authorList>
    </citation>
    <scope>NUCLEOTIDE SEQUENCE</scope>
    <source>
        <strain evidence="1">G01</strain>
    </source>
</reference>
<dbReference type="AlphaFoldDB" id="A0AAW2KWT6"/>
<protein>
    <submittedName>
        <fullName evidence="1">Uncharacterized protein</fullName>
    </submittedName>
</protein>